<reference evidence="1 2" key="1">
    <citation type="submission" date="2016-04" db="EMBL/GenBank/DDBJ databases">
        <title>A degradative enzymes factory behind the ericoid mycorrhizal symbiosis.</title>
        <authorList>
            <consortium name="DOE Joint Genome Institute"/>
            <person name="Martino E."/>
            <person name="Morin E."/>
            <person name="Grelet G."/>
            <person name="Kuo A."/>
            <person name="Kohler A."/>
            <person name="Daghino S."/>
            <person name="Barry K."/>
            <person name="Choi C."/>
            <person name="Cichocki N."/>
            <person name="Clum A."/>
            <person name="Copeland A."/>
            <person name="Hainaut M."/>
            <person name="Haridas S."/>
            <person name="Labutti K."/>
            <person name="Lindquist E."/>
            <person name="Lipzen A."/>
            <person name="Khouja H.-R."/>
            <person name="Murat C."/>
            <person name="Ohm R."/>
            <person name="Olson A."/>
            <person name="Spatafora J."/>
            <person name="Veneault-Fourrey C."/>
            <person name="Henrissat B."/>
            <person name="Grigoriev I."/>
            <person name="Martin F."/>
            <person name="Perotto S."/>
        </authorList>
    </citation>
    <scope>NUCLEOTIDE SEQUENCE [LARGE SCALE GENOMIC DNA]</scope>
    <source>
        <strain evidence="1 2">E</strain>
    </source>
</reference>
<organism evidence="1 2">
    <name type="scientific">Hyaloscypha bicolor E</name>
    <dbReference type="NCBI Taxonomy" id="1095630"/>
    <lineage>
        <taxon>Eukaryota</taxon>
        <taxon>Fungi</taxon>
        <taxon>Dikarya</taxon>
        <taxon>Ascomycota</taxon>
        <taxon>Pezizomycotina</taxon>
        <taxon>Leotiomycetes</taxon>
        <taxon>Helotiales</taxon>
        <taxon>Hyaloscyphaceae</taxon>
        <taxon>Hyaloscypha</taxon>
        <taxon>Hyaloscypha bicolor</taxon>
    </lineage>
</organism>
<keyword evidence="2" id="KW-1185">Reference proteome</keyword>
<dbReference type="OrthoDB" id="4741964at2759"/>
<sequence length="67" mass="7701">MMPNVESVIEPTLARYIDATKLEKLLKKIFNEDIAVYEKNGVFSFTAPRHLTEDELDSVTEDTRVVE</sequence>
<dbReference type="EMBL" id="KZ613846">
    <property type="protein sequence ID" value="PMD57525.1"/>
    <property type="molecule type" value="Genomic_DNA"/>
</dbReference>
<name>A0A2J6T3B9_9HELO</name>
<dbReference type="RefSeq" id="XP_024734429.1">
    <property type="nucleotide sequence ID" value="XM_024880615.1"/>
</dbReference>
<protein>
    <submittedName>
        <fullName evidence="1">Uncharacterized protein</fullName>
    </submittedName>
</protein>
<evidence type="ECO:0000313" key="2">
    <source>
        <dbReference type="Proteomes" id="UP000235371"/>
    </source>
</evidence>
<dbReference type="GeneID" id="36588692"/>
<evidence type="ECO:0000313" key="1">
    <source>
        <dbReference type="EMBL" id="PMD57525.1"/>
    </source>
</evidence>
<dbReference type="Proteomes" id="UP000235371">
    <property type="component" value="Unassembled WGS sequence"/>
</dbReference>
<dbReference type="InParanoid" id="A0A2J6T3B9"/>
<gene>
    <name evidence="1" type="ORF">K444DRAFT_614920</name>
</gene>
<proteinExistence type="predicted"/>
<dbReference type="AlphaFoldDB" id="A0A2J6T3B9"/>
<accession>A0A2J6T3B9</accession>